<dbReference type="Pfam" id="PF00425">
    <property type="entry name" value="Chorismate_bind"/>
    <property type="match status" value="1"/>
</dbReference>
<dbReference type="GO" id="GO:0000162">
    <property type="term" value="P:L-tryptophan biosynthetic process"/>
    <property type="evidence" value="ECO:0007669"/>
    <property type="project" value="TreeGrafter"/>
</dbReference>
<dbReference type="InterPro" id="IPR019999">
    <property type="entry name" value="Anth_synth_I-like"/>
</dbReference>
<accession>A0A1M7STL4</accession>
<dbReference type="RefSeq" id="WP_072746777.1">
    <property type="nucleotide sequence ID" value="NZ_FOHL01000001.1"/>
</dbReference>
<proteinExistence type="predicted"/>
<dbReference type="GO" id="GO:0009396">
    <property type="term" value="P:folic acid-containing compound biosynthetic process"/>
    <property type="evidence" value="ECO:0007669"/>
    <property type="project" value="InterPro"/>
</dbReference>
<dbReference type="PANTHER" id="PTHR11236">
    <property type="entry name" value="AMINOBENZOATE/ANTHRANILATE SYNTHASE"/>
    <property type="match status" value="1"/>
</dbReference>
<dbReference type="PANTHER" id="PTHR11236:SF50">
    <property type="entry name" value="AMINODEOXYCHORISMATE SYNTHASE COMPONENT 1"/>
    <property type="match status" value="1"/>
</dbReference>
<dbReference type="OrthoDB" id="9803598at2"/>
<dbReference type="InterPro" id="IPR015890">
    <property type="entry name" value="Chorismate_C"/>
</dbReference>
<evidence type="ECO:0000313" key="2">
    <source>
        <dbReference type="EMBL" id="SHN61714.1"/>
    </source>
</evidence>
<organism evidence="2 3">
    <name type="scientific">Oceanicella actignis</name>
    <dbReference type="NCBI Taxonomy" id="1189325"/>
    <lineage>
        <taxon>Bacteria</taxon>
        <taxon>Pseudomonadati</taxon>
        <taxon>Pseudomonadota</taxon>
        <taxon>Alphaproteobacteria</taxon>
        <taxon>Rhodobacterales</taxon>
        <taxon>Paracoccaceae</taxon>
        <taxon>Oceanicella</taxon>
    </lineage>
</organism>
<dbReference type="GO" id="GO:0046820">
    <property type="term" value="F:4-amino-4-deoxychorismate synthase activity"/>
    <property type="evidence" value="ECO:0007669"/>
    <property type="project" value="TreeGrafter"/>
</dbReference>
<dbReference type="NCBIfam" id="NF005698">
    <property type="entry name" value="PRK07508.1"/>
    <property type="match status" value="1"/>
</dbReference>
<dbReference type="PRINTS" id="PR00095">
    <property type="entry name" value="ANTSNTHASEI"/>
</dbReference>
<dbReference type="Gene3D" id="3.60.120.10">
    <property type="entry name" value="Anthranilate synthase"/>
    <property type="match status" value="1"/>
</dbReference>
<dbReference type="SUPFAM" id="SSF56322">
    <property type="entry name" value="ADC synthase"/>
    <property type="match status" value="1"/>
</dbReference>
<feature type="domain" description="Chorismate-utilising enzyme C-terminal" evidence="1">
    <location>
        <begin position="116"/>
        <end position="372"/>
    </location>
</feature>
<reference evidence="2 3" key="1">
    <citation type="submission" date="2016-12" db="EMBL/GenBank/DDBJ databases">
        <authorList>
            <person name="Song W.-J."/>
            <person name="Kurnit D.M."/>
        </authorList>
    </citation>
    <scope>NUCLEOTIDE SEQUENCE [LARGE SCALE GENOMIC DNA]</scope>
    <source>
        <strain evidence="2 3">CGMCC 1.10808</strain>
    </source>
</reference>
<evidence type="ECO:0000313" key="3">
    <source>
        <dbReference type="Proteomes" id="UP000184066"/>
    </source>
</evidence>
<dbReference type="EMBL" id="FRDL01000003">
    <property type="protein sequence ID" value="SHN61714.1"/>
    <property type="molecule type" value="Genomic_DNA"/>
</dbReference>
<dbReference type="InterPro" id="IPR005802">
    <property type="entry name" value="ADC_synth_comp_1"/>
</dbReference>
<dbReference type="AlphaFoldDB" id="A0A1M7STL4"/>
<evidence type="ECO:0000259" key="1">
    <source>
        <dbReference type="Pfam" id="PF00425"/>
    </source>
</evidence>
<dbReference type="NCBIfam" id="TIGR00553">
    <property type="entry name" value="pabB"/>
    <property type="match status" value="1"/>
</dbReference>
<protein>
    <submittedName>
        <fullName evidence="2">Para-aminobenzoate synthetase component 1</fullName>
    </submittedName>
</protein>
<sequence>MRRYVLFDNGPEAPPLLFARPRRLLAAWEPAEVADCFARMEAARAQGAWLAGYASYELGYALEPRLGPLTPRGRRAPLMLFGVFDAPAPAEEGAALLAQADPSRAALSAPAPDWSFDDYAPRFARAAAWIRAGEFYQVNLTFPMRARARGAAADLFARMRAVQPVRHGALVSLGVGPEVLSRSPERFFRLFPDGRIEVRPMKGTAPRDPDPEADRAIARWLAEDAKNRAENLMIVDLMRNDLARVAQVGSVRVPRLFHVETYATVHQMVSSVTARLRRRLTLAELFAGLFPCGSITGAPKVRAMEAIRALEHAPRDVYCGAVGWVSPDGGADFNVAIRTLSLHPGGEAVFNVGGGLVQDSTARKEYEECLLKARFATDVARGPA</sequence>
<dbReference type="STRING" id="1189325.SAMN04488119_101199"/>
<dbReference type="Proteomes" id="UP000184066">
    <property type="component" value="Unassembled WGS sequence"/>
</dbReference>
<dbReference type="InterPro" id="IPR005801">
    <property type="entry name" value="ADC_synthase"/>
</dbReference>
<keyword evidence="3" id="KW-1185">Reference proteome</keyword>
<gene>
    <name evidence="2" type="ORF">SAMN05216200_103200</name>
</gene>
<name>A0A1M7STL4_9RHOB</name>